<sequence length="579" mass="61225">MESRGERSHEPGKADRPKKSGAGSAESARRSSGSQRRRSAPTGTAAGPRTRRDSAEIHTGATTRPPRPHTSARRQSATPPGSFRAALKLWATRPIAGIAPKNIGRTLIALLAVMVLVVTGLGWVKVRSLNGSVTLLSDLGLGGGDDGAVDVLLVGTDSRVDAKGHPLSDEELKWLRVGGDVSTSTDTIVLVRIPNDGSKATAISIPRDTYVDVPGLGMSKINAAYGTTREGVRRSEVEKGVDEAQAEKDGTKAGRLALIESVANLTGITVDHYAEVGLLGFALLTDAVGGVEVCLKNAVNEPFSGARFRAGKQKLMGPTALSFVRQRHGLPRGDLDRITRQQVYMASLAQKILSTQTLTNTSKLQDLQDAVSRSVVLDDGWDILTFAESLKDLTGGNVKFTTIPIADDQAWSEDGTQSVLAVDTQAVHTFINEQLGTGKTAANDNPRADYKVDVVNAGTTEGLAGNVMRLLAKRGYQKGETSTKPMNEFDSLIFAKSTDSEGAKQLRNDLKAGSIEIREDSSLPDNTLRLVLTNTYNYGLGAISNTTEAGDDGSSSASSTANKPAPVIKADTDGPVCVN</sequence>
<feature type="domain" description="LytR/CpsA/Psr regulator C-terminal" evidence="5">
    <location>
        <begin position="449"/>
        <end position="536"/>
    </location>
</feature>
<feature type="compositionally biased region" description="Basic and acidic residues" evidence="2">
    <location>
        <begin position="1"/>
        <end position="18"/>
    </location>
</feature>
<keyword evidence="3" id="KW-1133">Transmembrane helix</keyword>
<keyword evidence="3" id="KW-0812">Transmembrane</keyword>
<dbReference type="Gene3D" id="3.30.70.2390">
    <property type="match status" value="1"/>
</dbReference>
<dbReference type="PANTHER" id="PTHR33392:SF6">
    <property type="entry name" value="POLYISOPRENYL-TEICHOIC ACID--PEPTIDOGLYCAN TEICHOIC ACID TRANSFERASE TAGU"/>
    <property type="match status" value="1"/>
</dbReference>
<feature type="region of interest" description="Disordered" evidence="2">
    <location>
        <begin position="1"/>
        <end position="81"/>
    </location>
</feature>
<dbReference type="Pfam" id="PF03816">
    <property type="entry name" value="LytR_cpsA_psr"/>
    <property type="match status" value="1"/>
</dbReference>
<dbReference type="InterPro" id="IPR004474">
    <property type="entry name" value="LytR_CpsA_psr"/>
</dbReference>
<dbReference type="PANTHER" id="PTHR33392">
    <property type="entry name" value="POLYISOPRENYL-TEICHOIC ACID--PEPTIDOGLYCAN TEICHOIC ACID TRANSFERASE TAGU"/>
    <property type="match status" value="1"/>
</dbReference>
<dbReference type="InterPro" id="IPR027381">
    <property type="entry name" value="LytR/CpsA/Psr_C"/>
</dbReference>
<feature type="compositionally biased region" description="Low complexity" evidence="2">
    <location>
        <begin position="20"/>
        <end position="34"/>
    </location>
</feature>
<name>A0ABZ2U1X4_9ACTN</name>
<organism evidence="6 7">
    <name type="scientific">Gordonia hydrophobica</name>
    <dbReference type="NCBI Taxonomy" id="40516"/>
    <lineage>
        <taxon>Bacteria</taxon>
        <taxon>Bacillati</taxon>
        <taxon>Actinomycetota</taxon>
        <taxon>Actinomycetes</taxon>
        <taxon>Mycobacteriales</taxon>
        <taxon>Gordoniaceae</taxon>
        <taxon>Gordonia</taxon>
    </lineage>
</organism>
<evidence type="ECO:0000256" key="1">
    <source>
        <dbReference type="ARBA" id="ARBA00006068"/>
    </source>
</evidence>
<comment type="similarity">
    <text evidence="1">Belongs to the LytR/CpsA/Psr (LCP) family.</text>
</comment>
<accession>A0ABZ2U1X4</accession>
<evidence type="ECO:0000259" key="5">
    <source>
        <dbReference type="Pfam" id="PF13399"/>
    </source>
</evidence>
<gene>
    <name evidence="6" type="ORF">RVF87_00375</name>
</gene>
<dbReference type="Pfam" id="PF13399">
    <property type="entry name" value="LytR_C"/>
    <property type="match status" value="1"/>
</dbReference>
<dbReference type="NCBIfam" id="TIGR00350">
    <property type="entry name" value="lytR_cpsA_psr"/>
    <property type="match status" value="1"/>
</dbReference>
<proteinExistence type="inferred from homology"/>
<keyword evidence="3" id="KW-0472">Membrane</keyword>
<evidence type="ECO:0000256" key="2">
    <source>
        <dbReference type="SAM" id="MobiDB-lite"/>
    </source>
</evidence>
<evidence type="ECO:0000256" key="3">
    <source>
        <dbReference type="SAM" id="Phobius"/>
    </source>
</evidence>
<keyword evidence="7" id="KW-1185">Reference proteome</keyword>
<dbReference type="Proteomes" id="UP001479933">
    <property type="component" value="Chromosome"/>
</dbReference>
<feature type="region of interest" description="Disordered" evidence="2">
    <location>
        <begin position="548"/>
        <end position="579"/>
    </location>
</feature>
<feature type="transmembrane region" description="Helical" evidence="3">
    <location>
        <begin position="103"/>
        <end position="124"/>
    </location>
</feature>
<dbReference type="Gene3D" id="3.40.630.190">
    <property type="entry name" value="LCP protein"/>
    <property type="match status" value="1"/>
</dbReference>
<feature type="domain" description="Cell envelope-related transcriptional attenuator" evidence="4">
    <location>
        <begin position="185"/>
        <end position="353"/>
    </location>
</feature>
<evidence type="ECO:0000313" key="6">
    <source>
        <dbReference type="EMBL" id="WYY07582.1"/>
    </source>
</evidence>
<evidence type="ECO:0000313" key="7">
    <source>
        <dbReference type="Proteomes" id="UP001479933"/>
    </source>
</evidence>
<protein>
    <submittedName>
        <fullName evidence="6">LCP family protein</fullName>
    </submittedName>
</protein>
<dbReference type="EMBL" id="CP136137">
    <property type="protein sequence ID" value="WYY07582.1"/>
    <property type="molecule type" value="Genomic_DNA"/>
</dbReference>
<dbReference type="InterPro" id="IPR050922">
    <property type="entry name" value="LytR/CpsA/Psr_CW_biosynth"/>
</dbReference>
<dbReference type="RefSeq" id="WP_244885340.1">
    <property type="nucleotide sequence ID" value="NZ_CP136137.1"/>
</dbReference>
<reference evidence="6 7" key="1">
    <citation type="journal article" date="2023" name="Virus Evol.">
        <title>Computational host range prediction-The good, the bad, and the ugly.</title>
        <authorList>
            <person name="Howell A.A."/>
            <person name="Versoza C.J."/>
            <person name="Pfeifer S.P."/>
        </authorList>
    </citation>
    <scope>NUCLEOTIDE SEQUENCE [LARGE SCALE GENOMIC DNA]</scope>
    <source>
        <strain evidence="6 7">1610/1b</strain>
    </source>
</reference>
<evidence type="ECO:0000259" key="4">
    <source>
        <dbReference type="Pfam" id="PF03816"/>
    </source>
</evidence>